<gene>
    <name evidence="1" type="ORF">CYXG_00089</name>
</gene>
<organism evidence="1 2">
    <name type="scientific">Synechococcus phage S-SSM4</name>
    <dbReference type="NCBI Taxonomy" id="536466"/>
    <lineage>
        <taxon>Viruses</taxon>
        <taxon>Duplodnaviria</taxon>
        <taxon>Heunggongvirae</taxon>
        <taxon>Uroviricota</taxon>
        <taxon>Caudoviricetes</taxon>
        <taxon>Pantevenvirales</taxon>
        <taxon>Kyanoviridae</taxon>
        <taxon>Greenvirus</taxon>
        <taxon>Greenvirus ssm4</taxon>
    </lineage>
</organism>
<dbReference type="KEGG" id="vg:15013511"/>
<dbReference type="EMBL" id="HQ316583">
    <property type="protein sequence ID" value="AGG54153.1"/>
    <property type="molecule type" value="Genomic_DNA"/>
</dbReference>
<accession>M1U2J3</accession>
<proteinExistence type="predicted"/>
<reference evidence="1 2" key="1">
    <citation type="submission" date="2010-03" db="EMBL/GenBank/DDBJ databases">
        <title>The Genome Sequence of Cyanophage S-SSM4.</title>
        <authorList>
            <consortium name="The Broad Institute Genome Sequencing Platform"/>
            <person name="Henn M.R."/>
            <person name="Sullivan M.S."/>
            <person name="Osburne M.S."/>
            <person name="Levin J."/>
            <person name="Malboeuf C."/>
            <person name="Casali M."/>
            <person name="Russ C."/>
            <person name="Lennon N."/>
            <person name="Erlich R."/>
            <person name="Young S.K."/>
            <person name="Koehrsen M."/>
            <person name="Yandava C."/>
            <person name="Zeng Q."/>
            <person name="Alvarado L."/>
            <person name="Anderson S."/>
            <person name="Berlin A."/>
            <person name="Borenstein D."/>
            <person name="Chen Z."/>
            <person name="Engels R."/>
            <person name="Freedman E."/>
            <person name="Gellesch M."/>
            <person name="Goldberg J."/>
            <person name="Green L."/>
            <person name="Griggs A."/>
            <person name="Gujja S."/>
            <person name="Heiman D."/>
            <person name="Hepburn T."/>
            <person name="Howarth C."/>
            <person name="Jen D."/>
            <person name="Larson L."/>
            <person name="Lewis B."/>
            <person name="Mehta T."/>
            <person name="Park D."/>
            <person name="Pearson M."/>
            <person name="Roberts A."/>
            <person name="Ryan E."/>
            <person name="Saif S."/>
            <person name="Shea T."/>
            <person name="Shenoy N."/>
            <person name="Sisk P."/>
            <person name="Stolte C."/>
            <person name="Sykes S."/>
            <person name="Walk T."/>
            <person name="White J."/>
            <person name="Yu Q."/>
            <person name="Coleman M.L."/>
            <person name="Huang K.H."/>
            <person name="Weigele P.R."/>
            <person name="DeFrancesco A.S."/>
            <person name="Kern S.E."/>
            <person name="Thompson L.R."/>
            <person name="Fu R."/>
            <person name="Hombeck B."/>
            <person name="Chisholm S.W."/>
            <person name="Haas B."/>
            <person name="Nusbaum C."/>
            <person name="Galagan J."/>
            <person name="Birren B."/>
        </authorList>
    </citation>
    <scope>NUCLEOTIDE SEQUENCE [LARGE SCALE GENOMIC DNA]</scope>
    <source>
        <strain evidence="1 2">S-SSM4</strain>
    </source>
</reference>
<protein>
    <submittedName>
        <fullName evidence="1">Tail completion and sheath stabilizer</fullName>
    </submittedName>
</protein>
<evidence type="ECO:0000313" key="2">
    <source>
        <dbReference type="Proteomes" id="UP000203282"/>
    </source>
</evidence>
<dbReference type="GeneID" id="15013511"/>
<dbReference type="OrthoDB" id="11402at10239"/>
<evidence type="ECO:0000313" key="1">
    <source>
        <dbReference type="EMBL" id="AGG54153.1"/>
    </source>
</evidence>
<keyword evidence="2" id="KW-1185">Reference proteome</keyword>
<dbReference type="RefSeq" id="YP_007677278.1">
    <property type="nucleotide sequence ID" value="NC_020875.1"/>
</dbReference>
<name>M1U2J3_9CAUD</name>
<dbReference type="Proteomes" id="UP000203282">
    <property type="component" value="Segment"/>
</dbReference>
<sequence>MAATWYEKELKNKNFLSPIGFKLILDKARKVAFLCQQANIPSIDVGEIPIPTRGLVQYPIDGNIRYGELTLSFLIDENMENYMEIHNWMRALGTPNDLDEREKWIQEKKLPNVQFQAAYKSLVSDITLVALNNNMNASFEVLFKDAFPTNLSTIGFDVTQTDNNFFTAEVTFRYTLYEIRAVNSGKRRES</sequence>